<dbReference type="EMBL" id="PIPI01000001">
    <property type="protein sequence ID" value="RUO21886.1"/>
    <property type="molecule type" value="Genomic_DNA"/>
</dbReference>
<organism evidence="3 4">
    <name type="scientific">Aliidiomarina haloalkalitolerans</name>
    <dbReference type="NCBI Taxonomy" id="859059"/>
    <lineage>
        <taxon>Bacteria</taxon>
        <taxon>Pseudomonadati</taxon>
        <taxon>Pseudomonadota</taxon>
        <taxon>Gammaproteobacteria</taxon>
        <taxon>Alteromonadales</taxon>
        <taxon>Idiomarinaceae</taxon>
        <taxon>Aliidiomarina</taxon>
    </lineage>
</organism>
<feature type="region of interest" description="Disordered" evidence="1">
    <location>
        <begin position="414"/>
        <end position="437"/>
    </location>
</feature>
<dbReference type="RefSeq" id="WP_126791130.1">
    <property type="nucleotide sequence ID" value="NZ_PIPI01000001.1"/>
</dbReference>
<keyword evidence="2" id="KW-1133">Transmembrane helix</keyword>
<feature type="region of interest" description="Disordered" evidence="1">
    <location>
        <begin position="1"/>
        <end position="23"/>
    </location>
</feature>
<reference evidence="3 4" key="1">
    <citation type="journal article" date="2011" name="Front. Microbiol.">
        <title>Genomic signatures of strain selection and enhancement in Bacillus atrophaeus var. globigii, a historical biowarfare simulant.</title>
        <authorList>
            <person name="Gibbons H.S."/>
            <person name="Broomall S.M."/>
            <person name="McNew L.A."/>
            <person name="Daligault H."/>
            <person name="Chapman C."/>
            <person name="Bruce D."/>
            <person name="Karavis M."/>
            <person name="Krepps M."/>
            <person name="McGregor P.A."/>
            <person name="Hong C."/>
            <person name="Park K.H."/>
            <person name="Akmal A."/>
            <person name="Feldman A."/>
            <person name="Lin J.S."/>
            <person name="Chang W.E."/>
            <person name="Higgs B.W."/>
            <person name="Demirev P."/>
            <person name="Lindquist J."/>
            <person name="Liem A."/>
            <person name="Fochler E."/>
            <person name="Read T.D."/>
            <person name="Tapia R."/>
            <person name="Johnson S."/>
            <person name="Bishop-Lilly K.A."/>
            <person name="Detter C."/>
            <person name="Han C."/>
            <person name="Sozhamannan S."/>
            <person name="Rosenzweig C.N."/>
            <person name="Skowronski E.W."/>
        </authorList>
    </citation>
    <scope>NUCLEOTIDE SEQUENCE [LARGE SCALE GENOMIC DNA]</scope>
    <source>
        <strain evidence="3 4">AK5</strain>
    </source>
</reference>
<sequence length="437" mass="49818">MRKQTFFSSEAAEQQPTSSSQSSFAAACNGNRVLSNQSACMTYVVAFMLLITLAMTMTLYSASAAANQGQLSDLLRGEIAVEGQTRNERQRELPNIFRDVLVRLTGTTEVLEYDRVRAELRQVNDYLLQFGYQQRDGQLYLQVSFDETRVRQLLEQVNMPIWTGQRPNLLLWLAEDHPERGVRLVTRNEERAFLDSMRATMQRRGVEFLMPLMDLEDQLSIGARDVWGRFQREVIRASQRYPVNGIVSARMYRQLDDDYGLADPEYNELADSDVTEEDLEALPLVLEVTVLVGENSFNEFFVADDEAALAEKFVNAVSDRIAALFISREDRELATIWVRIHNVRQLSQVLAAETMLQQQAQVQRVHLQGFQQGVADFQVQVRGGANALATALDFERRVRRTALREAQQENDLSFGELLDSEQAPARSGEPDVEFQWQ</sequence>
<evidence type="ECO:0000313" key="3">
    <source>
        <dbReference type="EMBL" id="RUO21886.1"/>
    </source>
</evidence>
<dbReference type="OrthoDB" id="6195299at2"/>
<comment type="caution">
    <text evidence="3">The sequence shown here is derived from an EMBL/GenBank/DDBJ whole genome shotgun (WGS) entry which is preliminary data.</text>
</comment>
<evidence type="ECO:0000256" key="1">
    <source>
        <dbReference type="SAM" id="MobiDB-lite"/>
    </source>
</evidence>
<proteinExistence type="predicted"/>
<keyword evidence="2" id="KW-0472">Membrane</keyword>
<name>A0A432VYZ9_9GAMM</name>
<dbReference type="PROSITE" id="PS51257">
    <property type="entry name" value="PROKAR_LIPOPROTEIN"/>
    <property type="match status" value="1"/>
</dbReference>
<protein>
    <recommendedName>
        <fullName evidence="5">DUF2066 domain-containing protein</fullName>
    </recommendedName>
</protein>
<dbReference type="InterPro" id="IPR018642">
    <property type="entry name" value="DUF2066"/>
</dbReference>
<gene>
    <name evidence="3" type="ORF">CWE06_03305</name>
</gene>
<dbReference type="Pfam" id="PF09839">
    <property type="entry name" value="DUF2066"/>
    <property type="match status" value="1"/>
</dbReference>
<dbReference type="Proteomes" id="UP000288212">
    <property type="component" value="Unassembled WGS sequence"/>
</dbReference>
<evidence type="ECO:0008006" key="5">
    <source>
        <dbReference type="Google" id="ProtNLM"/>
    </source>
</evidence>
<keyword evidence="2" id="KW-0812">Transmembrane</keyword>
<accession>A0A432VYZ9</accession>
<keyword evidence="4" id="KW-1185">Reference proteome</keyword>
<evidence type="ECO:0000256" key="2">
    <source>
        <dbReference type="SAM" id="Phobius"/>
    </source>
</evidence>
<dbReference type="AlphaFoldDB" id="A0A432VYZ9"/>
<evidence type="ECO:0000313" key="4">
    <source>
        <dbReference type="Proteomes" id="UP000288212"/>
    </source>
</evidence>
<feature type="transmembrane region" description="Helical" evidence="2">
    <location>
        <begin position="40"/>
        <end position="62"/>
    </location>
</feature>